<dbReference type="Proteomes" id="UP000708148">
    <property type="component" value="Unassembled WGS sequence"/>
</dbReference>
<dbReference type="InterPro" id="IPR009637">
    <property type="entry name" value="GPR107/GPR108-like"/>
</dbReference>
<feature type="domain" description="GOST seven transmembrane" evidence="7">
    <location>
        <begin position="1"/>
        <end position="235"/>
    </location>
</feature>
<keyword evidence="4 6" id="KW-1133">Transmembrane helix</keyword>
<accession>A0A8S1J5I0</accession>
<organism evidence="8 9">
    <name type="scientific">Ostreobium quekettii</name>
    <dbReference type="NCBI Taxonomy" id="121088"/>
    <lineage>
        <taxon>Eukaryota</taxon>
        <taxon>Viridiplantae</taxon>
        <taxon>Chlorophyta</taxon>
        <taxon>core chlorophytes</taxon>
        <taxon>Ulvophyceae</taxon>
        <taxon>TCBD clade</taxon>
        <taxon>Bryopsidales</taxon>
        <taxon>Ostreobineae</taxon>
        <taxon>Ostreobiaceae</taxon>
        <taxon>Ostreobium</taxon>
    </lineage>
</organism>
<feature type="transmembrane region" description="Helical" evidence="6">
    <location>
        <begin position="134"/>
        <end position="154"/>
    </location>
</feature>
<dbReference type="GO" id="GO:0016020">
    <property type="term" value="C:membrane"/>
    <property type="evidence" value="ECO:0007669"/>
    <property type="project" value="UniProtKB-SubCell"/>
</dbReference>
<evidence type="ECO:0000256" key="1">
    <source>
        <dbReference type="ARBA" id="ARBA00004141"/>
    </source>
</evidence>
<evidence type="ECO:0000259" key="7">
    <source>
        <dbReference type="Pfam" id="PF06814"/>
    </source>
</evidence>
<name>A0A8S1J5I0_9CHLO</name>
<gene>
    <name evidence="8" type="ORF">OSTQU699_LOCUS7765</name>
</gene>
<keyword evidence="9" id="KW-1185">Reference proteome</keyword>
<evidence type="ECO:0000256" key="6">
    <source>
        <dbReference type="SAM" id="Phobius"/>
    </source>
</evidence>
<evidence type="ECO:0000256" key="5">
    <source>
        <dbReference type="ARBA" id="ARBA00023136"/>
    </source>
</evidence>
<evidence type="ECO:0000313" key="8">
    <source>
        <dbReference type="EMBL" id="CAD7702408.1"/>
    </source>
</evidence>
<dbReference type="GO" id="GO:0005794">
    <property type="term" value="C:Golgi apparatus"/>
    <property type="evidence" value="ECO:0007669"/>
    <property type="project" value="TreeGrafter"/>
</dbReference>
<dbReference type="EMBL" id="CAJHUC010001815">
    <property type="protein sequence ID" value="CAD7702408.1"/>
    <property type="molecule type" value="Genomic_DNA"/>
</dbReference>
<dbReference type="Pfam" id="PF06814">
    <property type="entry name" value="GOST_TM"/>
    <property type="match status" value="1"/>
</dbReference>
<keyword evidence="3" id="KW-0732">Signal</keyword>
<evidence type="ECO:0000256" key="2">
    <source>
        <dbReference type="ARBA" id="ARBA00022692"/>
    </source>
</evidence>
<comment type="subcellular location">
    <subcellularLocation>
        <location evidence="1">Membrane</location>
        <topology evidence="1">Multi-pass membrane protein</topology>
    </subcellularLocation>
</comment>
<feature type="transmembrane region" description="Helical" evidence="6">
    <location>
        <begin position="100"/>
        <end position="118"/>
    </location>
</feature>
<dbReference type="InterPro" id="IPR053937">
    <property type="entry name" value="GOST_TM"/>
</dbReference>
<comment type="caution">
    <text evidence="8">The sequence shown here is derived from an EMBL/GenBank/DDBJ whole genome shotgun (WGS) entry which is preliminary data.</text>
</comment>
<proteinExistence type="predicted"/>
<keyword evidence="2 6" id="KW-0812">Transmembrane</keyword>
<dbReference type="PANTHER" id="PTHR21229:SF2">
    <property type="entry name" value="RE59932P"/>
    <property type="match status" value="1"/>
</dbReference>
<feature type="transmembrane region" description="Helical" evidence="6">
    <location>
        <begin position="26"/>
        <end position="43"/>
    </location>
</feature>
<evidence type="ECO:0000256" key="4">
    <source>
        <dbReference type="ARBA" id="ARBA00022989"/>
    </source>
</evidence>
<protein>
    <recommendedName>
        <fullName evidence="7">GOST seven transmembrane domain-containing protein</fullName>
    </recommendedName>
</protein>
<keyword evidence="5 6" id="KW-0472">Membrane</keyword>
<feature type="transmembrane region" description="Helical" evidence="6">
    <location>
        <begin position="63"/>
        <end position="88"/>
    </location>
</feature>
<reference evidence="8" key="1">
    <citation type="submission" date="2020-12" db="EMBL/GenBank/DDBJ databases">
        <authorList>
            <person name="Iha C."/>
        </authorList>
    </citation>
    <scope>NUCLEOTIDE SEQUENCE</scope>
</reference>
<dbReference type="PANTHER" id="PTHR21229">
    <property type="entry name" value="LUNG SEVEN TRANSMEMBRANE RECEPTOR"/>
    <property type="match status" value="1"/>
</dbReference>
<evidence type="ECO:0000313" key="9">
    <source>
        <dbReference type="Proteomes" id="UP000708148"/>
    </source>
</evidence>
<evidence type="ECO:0000256" key="3">
    <source>
        <dbReference type="ARBA" id="ARBA00022729"/>
    </source>
</evidence>
<dbReference type="AlphaFoldDB" id="A0A8S1J5I0"/>
<dbReference type="OrthoDB" id="29657at2759"/>
<sequence>MFLVFSLMAGAWGYLCWKERHNVHNIHYLMMVLIVFRALTYLAEAGMQHYLRVTGDPSGWNIAFYIFTFFRGIMFFTVLVLIGTGWSYVKPFVGEKEKKILVVVIPLQVFANIAIIFLDEASPVRVSWFEWKDMFHLVDIMCCCAILFPIVWSIKHLREGAETDGKAAVNVEKLTLFRQFYVMVVVYIYFTRIIVYLLQNTLPFEHHWMSNAAKEIATLTFYLLVGMKFRPHSENKYFKLASDAAV</sequence>
<feature type="transmembrane region" description="Helical" evidence="6">
    <location>
        <begin position="180"/>
        <end position="199"/>
    </location>
</feature>